<dbReference type="AlphaFoldDB" id="A0A8K0SC55"/>
<evidence type="ECO:0000313" key="3">
    <source>
        <dbReference type="EMBL" id="KAH7303704.1"/>
    </source>
</evidence>
<dbReference type="InterPro" id="IPR022198">
    <property type="entry name" value="DUF3723"/>
</dbReference>
<evidence type="ECO:0000256" key="2">
    <source>
        <dbReference type="SAM" id="MobiDB-lite"/>
    </source>
</evidence>
<evidence type="ECO:0000313" key="4">
    <source>
        <dbReference type="Proteomes" id="UP000813444"/>
    </source>
</evidence>
<sequence length="696" mass="79525">MSETGFRATSRRIQVEKSAKHIGVARVQIGILHFPNARSPDPKNVKRIKNLFQEQQGCTPDDVYNRIPALIDESTLCKALAATTLSREALLSPGPDYPILDFPPGTHLACLRGQHRVEAAKESPNFVEFYWTIDLFEADISEEAKQDLVEEYSNERRPDDGEFYYKIRLYQGRFGQPPNPYFENRWWSRLATVSVKGSRNPRDRLNQLFKHDKFAEAFDAFQHLPAIYSGLRLSAVNKMIPMRCDEKLLRYLEHIRKFWYYVFDNNEQDMQHLDVASLRVLELKAPGACEAEAQVLYSRVCSGEILGAFDNERRQTIWRRICSETVHCLVPSLTGFFSDLTHFKLVADSFKWLVRVSGEETIQSVLKSSYTNADTDLCLVQVSDSSVKSIPAGKADPFDIAYRTLWLFAYREYEEMPVEVKKKVAGPAKGQANEEILFEFASLAHKLGFRSDQIESLRHGDPDREIARRLLLTARSPNRFRYNDLDGCIRQVAGLIKLAQAISDGEGMDEGRWIDDGKPERSGKPKPHDHLRDKSKMFINTLHASLNRETTVSSLFIQRSSYFAFFGKDCKVDITPINEMPGETVLSDQEINLNQLVEQVAAKQSTLEQLTKEASEKNAYIENLESEERRLNDAVAKLSIKALQAEQTQRERQEELEKDLQSAMNELAAMRSELEEDIDRLRARQAALNSLVAPEP</sequence>
<evidence type="ECO:0000256" key="1">
    <source>
        <dbReference type="SAM" id="Coils"/>
    </source>
</evidence>
<keyword evidence="4" id="KW-1185">Reference proteome</keyword>
<keyword evidence="1" id="KW-0175">Coiled coil</keyword>
<comment type="caution">
    <text evidence="3">The sequence shown here is derived from an EMBL/GenBank/DDBJ whole genome shotgun (WGS) entry which is preliminary data.</text>
</comment>
<dbReference type="EMBL" id="JAGPNK010000029">
    <property type="protein sequence ID" value="KAH7303704.1"/>
    <property type="molecule type" value="Genomic_DNA"/>
</dbReference>
<name>A0A8K0SC55_9HYPO</name>
<proteinExistence type="predicted"/>
<accession>A0A8K0SC55</accession>
<organism evidence="3 4">
    <name type="scientific">Stachybotrys elegans</name>
    <dbReference type="NCBI Taxonomy" id="80388"/>
    <lineage>
        <taxon>Eukaryota</taxon>
        <taxon>Fungi</taxon>
        <taxon>Dikarya</taxon>
        <taxon>Ascomycota</taxon>
        <taxon>Pezizomycotina</taxon>
        <taxon>Sordariomycetes</taxon>
        <taxon>Hypocreomycetidae</taxon>
        <taxon>Hypocreales</taxon>
        <taxon>Stachybotryaceae</taxon>
        <taxon>Stachybotrys</taxon>
    </lineage>
</organism>
<reference evidence="3" key="1">
    <citation type="journal article" date="2021" name="Nat. Commun.">
        <title>Genetic determinants of endophytism in the Arabidopsis root mycobiome.</title>
        <authorList>
            <person name="Mesny F."/>
            <person name="Miyauchi S."/>
            <person name="Thiergart T."/>
            <person name="Pickel B."/>
            <person name="Atanasova L."/>
            <person name="Karlsson M."/>
            <person name="Huettel B."/>
            <person name="Barry K.W."/>
            <person name="Haridas S."/>
            <person name="Chen C."/>
            <person name="Bauer D."/>
            <person name="Andreopoulos W."/>
            <person name="Pangilinan J."/>
            <person name="LaButti K."/>
            <person name="Riley R."/>
            <person name="Lipzen A."/>
            <person name="Clum A."/>
            <person name="Drula E."/>
            <person name="Henrissat B."/>
            <person name="Kohler A."/>
            <person name="Grigoriev I.V."/>
            <person name="Martin F.M."/>
            <person name="Hacquard S."/>
        </authorList>
    </citation>
    <scope>NUCLEOTIDE SEQUENCE</scope>
    <source>
        <strain evidence="3">MPI-CAGE-CH-0235</strain>
    </source>
</reference>
<gene>
    <name evidence="3" type="ORF">B0I35DRAFT_343342</name>
</gene>
<feature type="coiled-coil region" evidence="1">
    <location>
        <begin position="586"/>
        <end position="691"/>
    </location>
</feature>
<dbReference type="OrthoDB" id="4227485at2759"/>
<dbReference type="Pfam" id="PF12520">
    <property type="entry name" value="DUF3723"/>
    <property type="match status" value="1"/>
</dbReference>
<dbReference type="Proteomes" id="UP000813444">
    <property type="component" value="Unassembled WGS sequence"/>
</dbReference>
<protein>
    <submittedName>
        <fullName evidence="3">Uncharacterized protein</fullName>
    </submittedName>
</protein>
<feature type="non-terminal residue" evidence="3">
    <location>
        <position position="1"/>
    </location>
</feature>
<feature type="region of interest" description="Disordered" evidence="2">
    <location>
        <begin position="509"/>
        <end position="531"/>
    </location>
</feature>